<dbReference type="GO" id="GO:0004674">
    <property type="term" value="F:protein serine/threonine kinase activity"/>
    <property type="evidence" value="ECO:0007669"/>
    <property type="project" value="TreeGrafter"/>
</dbReference>
<dbReference type="Pfam" id="PF07804">
    <property type="entry name" value="HipA_C"/>
    <property type="match status" value="1"/>
</dbReference>
<keyword evidence="2" id="KW-0808">Transferase</keyword>
<organism evidence="6 7">
    <name type="scientific">Pseudomonas azotoformans</name>
    <dbReference type="NCBI Taxonomy" id="47878"/>
    <lineage>
        <taxon>Bacteria</taxon>
        <taxon>Pseudomonadati</taxon>
        <taxon>Pseudomonadota</taxon>
        <taxon>Gammaproteobacteria</taxon>
        <taxon>Pseudomonadales</taxon>
        <taxon>Pseudomonadaceae</taxon>
        <taxon>Pseudomonas</taxon>
    </lineage>
</organism>
<dbReference type="InterPro" id="IPR012893">
    <property type="entry name" value="HipA-like_C"/>
</dbReference>
<dbReference type="GO" id="GO:0005829">
    <property type="term" value="C:cytosol"/>
    <property type="evidence" value="ECO:0007669"/>
    <property type="project" value="TreeGrafter"/>
</dbReference>
<evidence type="ECO:0000313" key="6">
    <source>
        <dbReference type="EMBL" id="AMN77630.1"/>
    </source>
</evidence>
<dbReference type="Pfam" id="PF13657">
    <property type="entry name" value="Couple_hipA"/>
    <property type="match status" value="1"/>
</dbReference>
<dbReference type="AlphaFoldDB" id="A0A127HT05"/>
<sequence length="412" mass="45629">MKTVSALHVMLQGSRVGELVDAPGRGIYFSYDPSWLANGFNLAPLYMDFSSAPQLAADALLFGGLQGAFSDSLPDGWGLLLMDRFFRTQLGMERRAIGPLERLAYMDNRGMGALEYKPAFEKRPEQNELDLASLYQASQEVLSGESKDVIESLRLAGGSPGGARPKAVMGLSSDKTQAISSFGEMPEGYEHWLIKFRSQEEHPDSGAIEQAYALMARIAGVEISDSALLEVETATAIERFFVTRRFDRVGLTKRHMLTAAAILYADYRMPSLDYGDLLRLTFAITKNAREVEKMARLMVFNALTHNRDDHAKNFSFFGSSTGWQMAPAYDLTFANTSGRGNENTSAFAGAGQPSRTAIKKVCAPFSFLEPDLYIEQTMEALSRWHQHCADLNIDKAQRDQVQMAFNSIGKAF</sequence>
<feature type="domain" description="HipA N-terminal subdomain 1" evidence="5">
    <location>
        <begin position="7"/>
        <end position="116"/>
    </location>
</feature>
<dbReference type="PANTHER" id="PTHR37419:SF8">
    <property type="entry name" value="TOXIN YJJJ"/>
    <property type="match status" value="1"/>
</dbReference>
<reference evidence="6 7" key="1">
    <citation type="submission" date="2016-02" db="EMBL/GenBank/DDBJ databases">
        <title>Complete genome sequence of Pseudomonas azotoformans S4.</title>
        <authorList>
            <person name="Fang Y."/>
            <person name="Wu L."/>
            <person name="Feng G."/>
        </authorList>
    </citation>
    <scope>NUCLEOTIDE SEQUENCE [LARGE SCALE GENOMIC DNA]</scope>
    <source>
        <strain evidence="6 7">S4</strain>
    </source>
</reference>
<dbReference type="KEGG" id="pazo:AYR47_04495"/>
<dbReference type="PANTHER" id="PTHR37419">
    <property type="entry name" value="SERINE/THREONINE-PROTEIN KINASE TOXIN HIPA"/>
    <property type="match status" value="1"/>
</dbReference>
<dbReference type="EMBL" id="CP014546">
    <property type="protein sequence ID" value="AMN77630.1"/>
    <property type="molecule type" value="Genomic_DNA"/>
</dbReference>
<feature type="domain" description="HipA-like C-terminal" evidence="4">
    <location>
        <begin position="159"/>
        <end position="353"/>
    </location>
</feature>
<evidence type="ECO:0000256" key="2">
    <source>
        <dbReference type="ARBA" id="ARBA00022679"/>
    </source>
</evidence>
<gene>
    <name evidence="6" type="ORF">AYR47_04495</name>
</gene>
<dbReference type="RefSeq" id="WP_061434426.1">
    <property type="nucleotide sequence ID" value="NZ_CP014546.1"/>
</dbReference>
<evidence type="ECO:0000259" key="4">
    <source>
        <dbReference type="Pfam" id="PF07804"/>
    </source>
</evidence>
<evidence type="ECO:0000256" key="1">
    <source>
        <dbReference type="ARBA" id="ARBA00010164"/>
    </source>
</evidence>
<name>A0A127HT05_PSEAZ</name>
<dbReference type="Gene3D" id="1.10.1070.20">
    <property type="match status" value="1"/>
</dbReference>
<dbReference type="Proteomes" id="UP000070516">
    <property type="component" value="Chromosome"/>
</dbReference>
<accession>A0A127HT05</accession>
<dbReference type="InterPro" id="IPR017508">
    <property type="entry name" value="HipA_N1"/>
</dbReference>
<evidence type="ECO:0000313" key="7">
    <source>
        <dbReference type="Proteomes" id="UP000070516"/>
    </source>
</evidence>
<comment type="similarity">
    <text evidence="1">Belongs to the HipA Ser/Thr kinase family.</text>
</comment>
<proteinExistence type="inferred from homology"/>
<keyword evidence="3" id="KW-0418">Kinase</keyword>
<protein>
    <submittedName>
        <fullName evidence="6">Transcriptional regulator</fullName>
    </submittedName>
</protein>
<dbReference type="InterPro" id="IPR052028">
    <property type="entry name" value="HipA_Ser/Thr_kinase"/>
</dbReference>
<evidence type="ECO:0000259" key="5">
    <source>
        <dbReference type="Pfam" id="PF13657"/>
    </source>
</evidence>
<evidence type="ECO:0000256" key="3">
    <source>
        <dbReference type="ARBA" id="ARBA00022777"/>
    </source>
</evidence>